<dbReference type="VEuPathDB" id="TriTrypDB:LpyrH10_05_1880"/>
<evidence type="ECO:0000313" key="2">
    <source>
        <dbReference type="EMBL" id="KPA82208.1"/>
    </source>
</evidence>
<dbReference type="Proteomes" id="UP000037923">
    <property type="component" value="Unassembled WGS sequence"/>
</dbReference>
<evidence type="ECO:0000256" key="1">
    <source>
        <dbReference type="SAM" id="MobiDB-lite"/>
    </source>
</evidence>
<comment type="caution">
    <text evidence="2">The sequence shown here is derived from an EMBL/GenBank/DDBJ whole genome shotgun (WGS) entry which is preliminary data.</text>
</comment>
<feature type="compositionally biased region" description="Polar residues" evidence="1">
    <location>
        <begin position="92"/>
        <end position="103"/>
    </location>
</feature>
<feature type="region of interest" description="Disordered" evidence="1">
    <location>
        <begin position="541"/>
        <end position="568"/>
    </location>
</feature>
<dbReference type="EMBL" id="LGTL01000005">
    <property type="protein sequence ID" value="KPA82208.1"/>
    <property type="molecule type" value="Genomic_DNA"/>
</dbReference>
<protein>
    <submittedName>
        <fullName evidence="2">Uncharacterized protein</fullName>
    </submittedName>
</protein>
<keyword evidence="3" id="KW-1185">Reference proteome</keyword>
<accession>A0A0N0DWU4</accession>
<feature type="compositionally biased region" description="Basic and acidic residues" evidence="1">
    <location>
        <begin position="9"/>
        <end position="24"/>
    </location>
</feature>
<dbReference type="OrthoDB" id="273708at2759"/>
<name>A0A0N0DWU4_LEPPY</name>
<feature type="compositionally biased region" description="Low complexity" evidence="1">
    <location>
        <begin position="925"/>
        <end position="934"/>
    </location>
</feature>
<feature type="compositionally biased region" description="Polar residues" evidence="1">
    <location>
        <begin position="31"/>
        <end position="43"/>
    </location>
</feature>
<feature type="region of interest" description="Disordered" evidence="1">
    <location>
        <begin position="368"/>
        <end position="500"/>
    </location>
</feature>
<organism evidence="2 3">
    <name type="scientific">Leptomonas pyrrhocoris</name>
    <name type="common">Firebug parasite</name>
    <dbReference type="NCBI Taxonomy" id="157538"/>
    <lineage>
        <taxon>Eukaryota</taxon>
        <taxon>Discoba</taxon>
        <taxon>Euglenozoa</taxon>
        <taxon>Kinetoplastea</taxon>
        <taxon>Metakinetoplastina</taxon>
        <taxon>Trypanosomatida</taxon>
        <taxon>Trypanosomatidae</taxon>
        <taxon>Leishmaniinae</taxon>
        <taxon>Leptomonas</taxon>
    </lineage>
</organism>
<feature type="compositionally biased region" description="Polar residues" evidence="1">
    <location>
        <begin position="66"/>
        <end position="84"/>
    </location>
</feature>
<proteinExistence type="predicted"/>
<sequence length="1322" mass="143071">MRANSSSDAAKKEPSPKQTTRDPLRLGYDNDSASLQSVSQHSTPHVEELNLAGSSSSAAHKAVRSSHVTLQSHYGEQPLRTQHISGEPNASMHCSSNPTTHPNKPQGYRSQMRRSSSGALTPIPMEKSKAPNSMHAPRPFDAQLLSSPWPGGYQLPTTQPLPSPTRAGGGAGVATSSYWNVPSSPTPYPCDSPTAHGNGVRYVSLSVQSLLQQQQHQHQQLNGNEDSSPMQLSISTLGRESSLIGGSASAFASPGATGMVHSAILDAPLQVSLVPPPYHSDHPYFSFGDSITQSNVFTQSTQTSMSCGHSIYQDTMLELSQHTQGLAHLYSVLNAESTRPAARECTPTSLADAATLSVSTTPLTVEVAGQPHQTPQRLMSRAFSGPGSGAIDPPKLPDGTLRDWWRLEQTSPTSPPLQEPLTARPNEQSDEESDGRRVVQKHGPPQEEEGDLVDDSRCSDTPEGLPSTYAESTAVPPHNGVPHEGAQQQQQQQDDERSGMKRLHDTSINLTESIDVNSTEPHNAAAELLSRTNFASNEMHSKATTAAAATTSAAPWERKNAGGGLQMATPLNTYSRRQRAQPNMPAVALHTVDGTLGVTDAHVFLPSPVDQGAQGFAPLRDGLTRRSPSEHSTSMLSPVPNIGVCQASSMLFSAWQSAGASPLTAPTFVAALSDFHEVLRLLRSDIANVDSRVSMNEHTVRHWIGCTLSALLHLTVEISHSVPLSAVEEVTENEAKPEQGLTYTQLHADVLSGVASCVETLRNTIPAIQHDRNIVEPLLLTSMLARGAIISLLCSLEKTYNRSESQFAATNGVVASRPMEVHDAGAAAPIVLTTTNPITAVPANRRDASVVVHVPAPLTTERIDEIMNSDLLAQELGCKWLQLTSKYNRNLLRYLFLRVLHAQLRCADGSKGSGEAHSTDDGNTHRSSSASSVHDSTAATLRTIESAWTDDQLKQWSFLFQRSTSQVGHKGDVTGDDITHADEAGTRLFREVFCPHLPSYKVVTETFSSFRGGECWRRWYVLLGQMMECTFHVQDKTDLFDYVARQFTDAPDPYARAALRAVSVGQITLQQVEESLESVKAALISAEEEGKARRVTILQLLLRRIFVVGVVASVHRTLGKDAVVSDAQLAAYVQVQRKSLEEVEAQLTAEHTDGATYIKYITDFLSRFASVSRVTSRASVTALDGTSEGRLCDSAATTPLPSRDPQWNIFTVGPLAPLLAGTRSRNDDANDFGRNESAEAPATTTRDALALVRDVSARIMDTISTLCVLLQSDVDVPEAKRHYRVDPTKIPTQSTRALRRLQASLIETHRATMVCLACLHLD</sequence>
<reference evidence="2 3" key="1">
    <citation type="submission" date="2015-07" db="EMBL/GenBank/DDBJ databases">
        <title>High-quality genome of monoxenous trypanosomatid Leptomonas pyrrhocoris.</title>
        <authorList>
            <person name="Flegontov P."/>
            <person name="Butenko A."/>
            <person name="Firsov S."/>
            <person name="Vlcek C."/>
            <person name="Logacheva M.D."/>
            <person name="Field M."/>
            <person name="Filatov D."/>
            <person name="Flegontova O."/>
            <person name="Gerasimov E."/>
            <person name="Jackson A.P."/>
            <person name="Kelly S."/>
            <person name="Opperdoes F."/>
            <person name="O'Reilly A."/>
            <person name="Votypka J."/>
            <person name="Yurchenko V."/>
            <person name="Lukes J."/>
        </authorList>
    </citation>
    <scope>NUCLEOTIDE SEQUENCE [LARGE SCALE GENOMIC DNA]</scope>
    <source>
        <strain evidence="2">H10</strain>
    </source>
</reference>
<feature type="region of interest" description="Disordered" evidence="1">
    <location>
        <begin position="1"/>
        <end position="137"/>
    </location>
</feature>
<feature type="compositionally biased region" description="Low complexity" evidence="1">
    <location>
        <begin position="543"/>
        <end position="554"/>
    </location>
</feature>
<evidence type="ECO:0000313" key="3">
    <source>
        <dbReference type="Proteomes" id="UP000037923"/>
    </source>
</evidence>
<dbReference type="RefSeq" id="XP_015660647.1">
    <property type="nucleotide sequence ID" value="XM_015800640.1"/>
</dbReference>
<feature type="region of interest" description="Disordered" evidence="1">
    <location>
        <begin position="155"/>
        <end position="174"/>
    </location>
</feature>
<feature type="region of interest" description="Disordered" evidence="1">
    <location>
        <begin position="909"/>
        <end position="934"/>
    </location>
</feature>
<dbReference type="GeneID" id="26903619"/>
<gene>
    <name evidence="2" type="ORF">ABB37_03328</name>
</gene>
<dbReference type="OMA" id="KTVNCIY"/>